<proteinExistence type="predicted"/>
<dbReference type="RefSeq" id="WP_311629855.1">
    <property type="nucleotide sequence ID" value="NZ_JAVREN010000008.1"/>
</dbReference>
<evidence type="ECO:0000313" key="1">
    <source>
        <dbReference type="EMBL" id="MDT0306913.1"/>
    </source>
</evidence>
<keyword evidence="2" id="KW-1185">Reference proteome</keyword>
<dbReference type="EMBL" id="JAVREN010000008">
    <property type="protein sequence ID" value="MDT0306913.1"/>
    <property type="molecule type" value="Genomic_DNA"/>
</dbReference>
<organism evidence="1 2">
    <name type="scientific">Streptomyces boetiae</name>
    <dbReference type="NCBI Taxonomy" id="3075541"/>
    <lineage>
        <taxon>Bacteria</taxon>
        <taxon>Bacillati</taxon>
        <taxon>Actinomycetota</taxon>
        <taxon>Actinomycetes</taxon>
        <taxon>Kitasatosporales</taxon>
        <taxon>Streptomycetaceae</taxon>
        <taxon>Streptomyces</taxon>
    </lineage>
</organism>
<evidence type="ECO:0000313" key="2">
    <source>
        <dbReference type="Proteomes" id="UP001183388"/>
    </source>
</evidence>
<reference evidence="2" key="1">
    <citation type="submission" date="2023-07" db="EMBL/GenBank/DDBJ databases">
        <title>30 novel species of actinomycetes from the DSMZ collection.</title>
        <authorList>
            <person name="Nouioui I."/>
        </authorList>
    </citation>
    <scope>NUCLEOTIDE SEQUENCE [LARGE SCALE GENOMIC DNA]</scope>
    <source>
        <strain evidence="2">DSM 44917</strain>
    </source>
</reference>
<name>A0ABU2L6G3_9ACTN</name>
<gene>
    <name evidence="1" type="ORF">RM780_08040</name>
</gene>
<accession>A0ABU2L6G3</accession>
<comment type="caution">
    <text evidence="1">The sequence shown here is derived from an EMBL/GenBank/DDBJ whole genome shotgun (WGS) entry which is preliminary data.</text>
</comment>
<protein>
    <submittedName>
        <fullName evidence="1">Uncharacterized protein</fullName>
    </submittedName>
</protein>
<dbReference type="Proteomes" id="UP001183388">
    <property type="component" value="Unassembled WGS sequence"/>
</dbReference>
<sequence>MGDDGRRFMIERLDHFFLPPECPEVMFKLSVTWSSLAIGPGMTGMADVMAASFRVERGWTGAE</sequence>